<keyword evidence="3" id="KW-1185">Reference proteome</keyword>
<protein>
    <submittedName>
        <fullName evidence="2">Uncharacterized protein</fullName>
    </submittedName>
</protein>
<feature type="region of interest" description="Disordered" evidence="1">
    <location>
        <begin position="1"/>
        <end position="25"/>
    </location>
</feature>
<proteinExistence type="predicted"/>
<name>A0A1G8F4I7_9PROT</name>
<evidence type="ECO:0000313" key="2">
    <source>
        <dbReference type="EMBL" id="SDH77008.1"/>
    </source>
</evidence>
<evidence type="ECO:0000313" key="3">
    <source>
        <dbReference type="Proteomes" id="UP000217076"/>
    </source>
</evidence>
<sequence>MDRQQIDTAGKDKSTPVTEAEMRSAGITRVSADVFHYREYKYTTLKDAMAQAKRDADAKHSQKP</sequence>
<dbReference type="Proteomes" id="UP000217076">
    <property type="component" value="Unassembled WGS sequence"/>
</dbReference>
<dbReference type="OrthoDB" id="7510785at2"/>
<reference evidence="3" key="1">
    <citation type="submission" date="2016-10" db="EMBL/GenBank/DDBJ databases">
        <authorList>
            <person name="Varghese N."/>
            <person name="Submissions S."/>
        </authorList>
    </citation>
    <scope>NUCLEOTIDE SEQUENCE [LARGE SCALE GENOMIC DNA]</scope>
    <source>
        <strain evidence="3">930I</strain>
    </source>
</reference>
<organism evidence="2 3">
    <name type="scientific">Roseospirillum parvum</name>
    <dbReference type="NCBI Taxonomy" id="83401"/>
    <lineage>
        <taxon>Bacteria</taxon>
        <taxon>Pseudomonadati</taxon>
        <taxon>Pseudomonadota</taxon>
        <taxon>Alphaproteobacteria</taxon>
        <taxon>Rhodospirillales</taxon>
        <taxon>Rhodospirillaceae</taxon>
        <taxon>Roseospirillum</taxon>
    </lineage>
</organism>
<accession>A0A1G8F4I7</accession>
<dbReference type="EMBL" id="FNCV01000012">
    <property type="protein sequence ID" value="SDH77008.1"/>
    <property type="molecule type" value="Genomic_DNA"/>
</dbReference>
<feature type="compositionally biased region" description="Basic and acidic residues" evidence="1">
    <location>
        <begin position="1"/>
        <end position="14"/>
    </location>
</feature>
<dbReference type="AlphaFoldDB" id="A0A1G8F4I7"/>
<dbReference type="RefSeq" id="WP_092621398.1">
    <property type="nucleotide sequence ID" value="NZ_FNCV01000012.1"/>
</dbReference>
<evidence type="ECO:0000256" key="1">
    <source>
        <dbReference type="SAM" id="MobiDB-lite"/>
    </source>
</evidence>
<dbReference type="STRING" id="83401.SAMN05421742_11225"/>
<gene>
    <name evidence="2" type="ORF">SAMN05421742_11225</name>
</gene>